<dbReference type="FunFam" id="3.20.20.60:FF:000003">
    <property type="entry name" value="3-methyl-2-oxobutanoate hydroxymethyltransferase"/>
    <property type="match status" value="1"/>
</dbReference>
<keyword evidence="4 6" id="KW-0808">Transferase</keyword>
<comment type="function">
    <text evidence="6">Catalyzes the reversible reaction in which hydroxymethyl group from 5,10-methylenetetrahydrofolate is transferred onto alpha-ketoisovalerate to form ketopantoate.</text>
</comment>
<dbReference type="GO" id="GO:0015940">
    <property type="term" value="P:pantothenate biosynthetic process"/>
    <property type="evidence" value="ECO:0007669"/>
    <property type="project" value="UniProtKB-UniPathway"/>
</dbReference>
<dbReference type="GO" id="GO:0000287">
    <property type="term" value="F:magnesium ion binding"/>
    <property type="evidence" value="ECO:0007669"/>
    <property type="project" value="TreeGrafter"/>
</dbReference>
<dbReference type="InterPro" id="IPR040442">
    <property type="entry name" value="Pyrv_kinase-like_dom_sf"/>
</dbReference>
<evidence type="ECO:0000256" key="5">
    <source>
        <dbReference type="ARBA" id="ARBA00049172"/>
    </source>
</evidence>
<evidence type="ECO:0000256" key="3">
    <source>
        <dbReference type="ARBA" id="ARBA00012618"/>
    </source>
</evidence>
<dbReference type="HAMAP" id="MF_00156">
    <property type="entry name" value="PanB"/>
    <property type="match status" value="1"/>
</dbReference>
<evidence type="ECO:0000256" key="6">
    <source>
        <dbReference type="RuleBase" id="RU362100"/>
    </source>
</evidence>
<evidence type="ECO:0000256" key="4">
    <source>
        <dbReference type="ARBA" id="ARBA00022679"/>
    </source>
</evidence>
<dbReference type="Gene3D" id="3.20.20.60">
    <property type="entry name" value="Phosphoenolpyruvate-binding domains"/>
    <property type="match status" value="1"/>
</dbReference>
<comment type="catalytic activity">
    <reaction evidence="5 6">
        <text>(6R)-5,10-methylene-5,6,7,8-tetrahydrofolate + 3-methyl-2-oxobutanoate + H2O = 2-dehydropantoate + (6S)-5,6,7,8-tetrahydrofolate</text>
        <dbReference type="Rhea" id="RHEA:11824"/>
        <dbReference type="ChEBI" id="CHEBI:11561"/>
        <dbReference type="ChEBI" id="CHEBI:11851"/>
        <dbReference type="ChEBI" id="CHEBI:15377"/>
        <dbReference type="ChEBI" id="CHEBI:15636"/>
        <dbReference type="ChEBI" id="CHEBI:57453"/>
        <dbReference type="EC" id="2.1.2.11"/>
    </reaction>
</comment>
<keyword evidence="8" id="KW-1185">Reference proteome</keyword>
<evidence type="ECO:0000256" key="1">
    <source>
        <dbReference type="ARBA" id="ARBA00005033"/>
    </source>
</evidence>
<dbReference type="SUPFAM" id="SSF51621">
    <property type="entry name" value="Phosphoenolpyruvate/pyruvate domain"/>
    <property type="match status" value="1"/>
</dbReference>
<dbReference type="Proteomes" id="UP000612746">
    <property type="component" value="Unassembled WGS sequence"/>
</dbReference>
<dbReference type="UniPathway" id="UPA00028">
    <property type="reaction ID" value="UER00003"/>
</dbReference>
<evidence type="ECO:0000313" key="7">
    <source>
        <dbReference type="EMBL" id="KAG2184279.1"/>
    </source>
</evidence>
<dbReference type="GO" id="GO:0003864">
    <property type="term" value="F:3-methyl-2-oxobutanoate hydroxymethyltransferase activity"/>
    <property type="evidence" value="ECO:0007669"/>
    <property type="project" value="UniProtKB-EC"/>
</dbReference>
<dbReference type="PANTHER" id="PTHR20881">
    <property type="entry name" value="3-METHYL-2-OXOBUTANOATE HYDROXYMETHYLTRANSFERASE"/>
    <property type="match status" value="1"/>
</dbReference>
<dbReference type="InterPro" id="IPR015813">
    <property type="entry name" value="Pyrv/PenolPyrv_kinase-like_dom"/>
</dbReference>
<comment type="caution">
    <text evidence="7">The sequence shown here is derived from an EMBL/GenBank/DDBJ whole genome shotgun (WGS) entry which is preliminary data.</text>
</comment>
<keyword evidence="6" id="KW-0566">Pantothenate biosynthesis</keyword>
<dbReference type="InterPro" id="IPR003700">
    <property type="entry name" value="Pantoate_hydroxy_MeTrfase"/>
</dbReference>
<dbReference type="AlphaFoldDB" id="A0A8H7Q3C4"/>
<dbReference type="NCBIfam" id="NF001452">
    <property type="entry name" value="PRK00311.1"/>
    <property type="match status" value="1"/>
</dbReference>
<sequence length="336" mass="36643">MSIRYTIPLRTALRASLITPSQRLYSARPQDKPADPFQRPKVTIRTIRRMAKQKEPISMMTAQDYPSGLMVDRAGIDTCLVGDSLAMVTLGHDTTNPVTVDEMIHHCKAVARGCKAPFLIGDLPFGSYESNPEDAVKVALRFVKEGNVEAVKLEGGKEMAETVRRITTVGIPVLAHVGLTPQRQASLGGFRVQAKTAKQARALLEDALAVQEAGAFAVVLEAVPEEIASYVTQQLTIPTIGIGAGNGCSGQVLVQNDALGMFDRFVPKFTKQYANIGQIMVDGLKKYHEEVKSRAFPAKENTYPINEAELARFFEQQAAEKKNDEESVKVAKAVTA</sequence>
<dbReference type="EMBL" id="JAEPRA010000006">
    <property type="protein sequence ID" value="KAG2184279.1"/>
    <property type="molecule type" value="Genomic_DNA"/>
</dbReference>
<dbReference type="EC" id="2.1.2.11" evidence="3 6"/>
<organism evidence="7 8">
    <name type="scientific">Umbelopsis vinacea</name>
    <dbReference type="NCBI Taxonomy" id="44442"/>
    <lineage>
        <taxon>Eukaryota</taxon>
        <taxon>Fungi</taxon>
        <taxon>Fungi incertae sedis</taxon>
        <taxon>Mucoromycota</taxon>
        <taxon>Mucoromycotina</taxon>
        <taxon>Umbelopsidomycetes</taxon>
        <taxon>Umbelopsidales</taxon>
        <taxon>Umbelopsidaceae</taxon>
        <taxon>Umbelopsis</taxon>
    </lineage>
</organism>
<proteinExistence type="inferred from homology"/>
<dbReference type="GO" id="GO:0005739">
    <property type="term" value="C:mitochondrion"/>
    <property type="evidence" value="ECO:0007669"/>
    <property type="project" value="TreeGrafter"/>
</dbReference>
<reference evidence="7" key="1">
    <citation type="submission" date="2020-12" db="EMBL/GenBank/DDBJ databases">
        <title>Metabolic potential, ecology and presence of endohyphal bacteria is reflected in genomic diversity of Mucoromycotina.</title>
        <authorList>
            <person name="Muszewska A."/>
            <person name="Okrasinska A."/>
            <person name="Steczkiewicz K."/>
            <person name="Drgas O."/>
            <person name="Orlowska M."/>
            <person name="Perlinska-Lenart U."/>
            <person name="Aleksandrzak-Piekarczyk T."/>
            <person name="Szatraj K."/>
            <person name="Zielenkiewicz U."/>
            <person name="Pilsyk S."/>
            <person name="Malc E."/>
            <person name="Mieczkowski P."/>
            <person name="Kruszewska J.S."/>
            <person name="Biernat P."/>
            <person name="Pawlowska J."/>
        </authorList>
    </citation>
    <scope>NUCLEOTIDE SEQUENCE</scope>
    <source>
        <strain evidence="7">WA0000051536</strain>
    </source>
</reference>
<comment type="similarity">
    <text evidence="2 6">Belongs to the PanB family.</text>
</comment>
<dbReference type="CDD" id="cd06557">
    <property type="entry name" value="KPHMT-like"/>
    <property type="match status" value="1"/>
</dbReference>
<dbReference type="OrthoDB" id="425211at2759"/>
<name>A0A8H7Q3C4_9FUNG</name>
<accession>A0A8H7Q3C4</accession>
<gene>
    <name evidence="7" type="ORF">INT44_009294</name>
</gene>
<dbReference type="NCBIfam" id="TIGR00222">
    <property type="entry name" value="panB"/>
    <property type="match status" value="1"/>
</dbReference>
<dbReference type="Pfam" id="PF02548">
    <property type="entry name" value="Pantoate_transf"/>
    <property type="match status" value="1"/>
</dbReference>
<evidence type="ECO:0000313" key="8">
    <source>
        <dbReference type="Proteomes" id="UP000612746"/>
    </source>
</evidence>
<comment type="pathway">
    <text evidence="1 6">Cofactor biosynthesis; (R)-pantothenate biosynthesis; (R)-pantoate from 3-methyl-2-oxobutanoate: step 1/2.</text>
</comment>
<dbReference type="PANTHER" id="PTHR20881:SF0">
    <property type="entry name" value="3-METHYL-2-OXOBUTANOATE HYDROXYMETHYLTRANSFERASE"/>
    <property type="match status" value="1"/>
</dbReference>
<protein>
    <recommendedName>
        <fullName evidence="3 6">3-methyl-2-oxobutanoate hydroxymethyltransferase</fullName>
        <ecNumber evidence="3 6">2.1.2.11</ecNumber>
    </recommendedName>
</protein>
<evidence type="ECO:0000256" key="2">
    <source>
        <dbReference type="ARBA" id="ARBA00008676"/>
    </source>
</evidence>